<accession>A0A3B0C686</accession>
<dbReference type="PIRSF" id="PIRSF001365">
    <property type="entry name" value="DHDPS"/>
    <property type="match status" value="1"/>
</dbReference>
<reference evidence="7 8" key="1">
    <citation type="journal article" date="2007" name="Int. J. Syst. Evol. Microbiol.">
        <title>Paenibacillus ginsengarvi sp. nov., isolated from soil from ginseng cultivation.</title>
        <authorList>
            <person name="Yoon M.H."/>
            <person name="Ten L.N."/>
            <person name="Im W.T."/>
        </authorList>
    </citation>
    <scope>NUCLEOTIDE SEQUENCE [LARGE SCALE GENOMIC DNA]</scope>
    <source>
        <strain evidence="7 8">KCTC 13059</strain>
    </source>
</reference>
<sequence>MKHLYGVTTAMVTPFHKDGTIDYGKVERLTEFLISKGVHCLYPLGTTGEMLRLSVQERKAVAETVVRQAAGRVTVFIHVGAMTQNDTVELAKHASEIGADGIGVVTPAFFGSNDRELEQYFVTIASSVPETFPVYLYNIPQCAANDLKTEVAEKVAATCSNVIGIKYSFPDFLRTNEYLNINGGDFSVMQGSDRLFLAALAMGCEGVISGVSCVYPEPFVAVYNAFLEKDLEKARKLQRIAIQYCETLKSGSNMSYFKEALRLRGIDAGYMRAPQLDLPGDEIANLKRKLDELNAVTFYA</sequence>
<dbReference type="Pfam" id="PF00701">
    <property type="entry name" value="DHDPS"/>
    <property type="match status" value="1"/>
</dbReference>
<evidence type="ECO:0000256" key="2">
    <source>
        <dbReference type="ARBA" id="ARBA00023239"/>
    </source>
</evidence>
<dbReference type="InterPro" id="IPR002220">
    <property type="entry name" value="DapA-like"/>
</dbReference>
<keyword evidence="8" id="KW-1185">Reference proteome</keyword>
<comment type="similarity">
    <text evidence="1 4">Belongs to the DapA family.</text>
</comment>
<evidence type="ECO:0000256" key="4">
    <source>
        <dbReference type="PIRNR" id="PIRNR001365"/>
    </source>
</evidence>
<keyword evidence="2 4" id="KW-0456">Lyase</keyword>
<evidence type="ECO:0000256" key="3">
    <source>
        <dbReference type="ARBA" id="ARBA00023270"/>
    </source>
</evidence>
<dbReference type="GO" id="GO:0008840">
    <property type="term" value="F:4-hydroxy-tetrahydrodipicolinate synthase activity"/>
    <property type="evidence" value="ECO:0007669"/>
    <property type="project" value="TreeGrafter"/>
</dbReference>
<dbReference type="RefSeq" id="WP_120748688.1">
    <property type="nucleotide sequence ID" value="NZ_RBAH01000013.1"/>
</dbReference>
<dbReference type="PANTHER" id="PTHR12128">
    <property type="entry name" value="DIHYDRODIPICOLINATE SYNTHASE"/>
    <property type="match status" value="1"/>
</dbReference>
<organism evidence="7 8">
    <name type="scientific">Paenibacillus ginsengarvi</name>
    <dbReference type="NCBI Taxonomy" id="400777"/>
    <lineage>
        <taxon>Bacteria</taxon>
        <taxon>Bacillati</taxon>
        <taxon>Bacillota</taxon>
        <taxon>Bacilli</taxon>
        <taxon>Bacillales</taxon>
        <taxon>Paenibacillaceae</taxon>
        <taxon>Paenibacillus</taxon>
    </lineage>
</organism>
<dbReference type="PRINTS" id="PR00146">
    <property type="entry name" value="DHPICSNTHASE"/>
</dbReference>
<proteinExistence type="inferred from homology"/>
<dbReference type="Gene3D" id="3.20.20.70">
    <property type="entry name" value="Aldolase class I"/>
    <property type="match status" value="1"/>
</dbReference>
<dbReference type="PROSITE" id="PS00666">
    <property type="entry name" value="DHDPS_2"/>
    <property type="match status" value="1"/>
</dbReference>
<evidence type="ECO:0000313" key="7">
    <source>
        <dbReference type="EMBL" id="RKN81935.1"/>
    </source>
</evidence>
<feature type="binding site" evidence="6">
    <location>
        <position position="208"/>
    </location>
    <ligand>
        <name>pyruvate</name>
        <dbReference type="ChEBI" id="CHEBI:15361"/>
    </ligand>
</feature>
<dbReference type="GO" id="GO:0044281">
    <property type="term" value="P:small molecule metabolic process"/>
    <property type="evidence" value="ECO:0007669"/>
    <property type="project" value="UniProtKB-ARBA"/>
</dbReference>
<dbReference type="SUPFAM" id="SSF51569">
    <property type="entry name" value="Aldolase"/>
    <property type="match status" value="1"/>
</dbReference>
<dbReference type="Proteomes" id="UP000282311">
    <property type="component" value="Unassembled WGS sequence"/>
</dbReference>
<gene>
    <name evidence="7" type="ORF">D7M11_18280</name>
</gene>
<comment type="caution">
    <text evidence="7">The sequence shown here is derived from an EMBL/GenBank/DDBJ whole genome shotgun (WGS) entry which is preliminary data.</text>
</comment>
<protein>
    <submittedName>
        <fullName evidence="7">Dihydrodipicolinate synthase family protein</fullName>
    </submittedName>
</protein>
<dbReference type="PANTHER" id="PTHR12128:SF66">
    <property type="entry name" value="4-HYDROXY-2-OXOGLUTARATE ALDOLASE, MITOCHONDRIAL"/>
    <property type="match status" value="1"/>
</dbReference>
<feature type="binding site" evidence="6">
    <location>
        <position position="47"/>
    </location>
    <ligand>
        <name>pyruvate</name>
        <dbReference type="ChEBI" id="CHEBI:15361"/>
    </ligand>
</feature>
<dbReference type="OrthoDB" id="9771791at2"/>
<feature type="active site" description="Proton donor/acceptor" evidence="5">
    <location>
        <position position="137"/>
    </location>
</feature>
<evidence type="ECO:0000313" key="8">
    <source>
        <dbReference type="Proteomes" id="UP000282311"/>
    </source>
</evidence>
<keyword evidence="3" id="KW-0704">Schiff base</keyword>
<feature type="active site" description="Schiff-base intermediate with substrate" evidence="5">
    <location>
        <position position="166"/>
    </location>
</feature>
<dbReference type="InterPro" id="IPR020625">
    <property type="entry name" value="Schiff_base-form_aldolases_AS"/>
</dbReference>
<evidence type="ECO:0000256" key="1">
    <source>
        <dbReference type="ARBA" id="ARBA00007592"/>
    </source>
</evidence>
<evidence type="ECO:0000256" key="5">
    <source>
        <dbReference type="PIRSR" id="PIRSR001365-1"/>
    </source>
</evidence>
<dbReference type="SMART" id="SM01130">
    <property type="entry name" value="DHDPS"/>
    <property type="match status" value="1"/>
</dbReference>
<dbReference type="AlphaFoldDB" id="A0A3B0C686"/>
<evidence type="ECO:0000256" key="6">
    <source>
        <dbReference type="PIRSR" id="PIRSR001365-2"/>
    </source>
</evidence>
<dbReference type="InterPro" id="IPR013785">
    <property type="entry name" value="Aldolase_TIM"/>
</dbReference>
<dbReference type="CDD" id="cd00408">
    <property type="entry name" value="DHDPS-like"/>
    <property type="match status" value="1"/>
</dbReference>
<dbReference type="EMBL" id="RBAH01000013">
    <property type="protein sequence ID" value="RKN81935.1"/>
    <property type="molecule type" value="Genomic_DNA"/>
</dbReference>
<name>A0A3B0C686_9BACL</name>